<proteinExistence type="predicted"/>
<gene>
    <name evidence="2" type="ORF">BECKSD772E_GA0070983_103220</name>
    <name evidence="1" type="ORF">BECKSD772F_GA0070984_103618</name>
</gene>
<dbReference type="EMBL" id="CAADFR010000036">
    <property type="protein sequence ID" value="VFK39329.1"/>
    <property type="molecule type" value="Genomic_DNA"/>
</dbReference>
<evidence type="ECO:0000313" key="2">
    <source>
        <dbReference type="EMBL" id="VFK44045.1"/>
    </source>
</evidence>
<accession>A0A450YCR8</accession>
<name>A0A450YCR8_9GAMM</name>
<organism evidence="1">
    <name type="scientific">Candidatus Kentrum sp. SD</name>
    <dbReference type="NCBI Taxonomy" id="2126332"/>
    <lineage>
        <taxon>Bacteria</taxon>
        <taxon>Pseudomonadati</taxon>
        <taxon>Pseudomonadota</taxon>
        <taxon>Gammaproteobacteria</taxon>
        <taxon>Candidatus Kentrum</taxon>
    </lineage>
</organism>
<reference evidence="1" key="1">
    <citation type="submission" date="2019-02" db="EMBL/GenBank/DDBJ databases">
        <authorList>
            <person name="Gruber-Vodicka R. H."/>
            <person name="Seah K. B. B."/>
        </authorList>
    </citation>
    <scope>NUCLEOTIDE SEQUENCE</scope>
    <source>
        <strain evidence="2">BECK_S1320</strain>
        <strain evidence="1">BECK_S1321</strain>
    </source>
</reference>
<dbReference type="AlphaFoldDB" id="A0A450YCR8"/>
<dbReference type="EMBL" id="CAADFU010000032">
    <property type="protein sequence ID" value="VFK44045.1"/>
    <property type="molecule type" value="Genomic_DNA"/>
</dbReference>
<protein>
    <submittedName>
        <fullName evidence="1">Uncharacterized protein</fullName>
    </submittedName>
</protein>
<evidence type="ECO:0000313" key="1">
    <source>
        <dbReference type="EMBL" id="VFK39329.1"/>
    </source>
</evidence>
<sequence>MLGEFGDEIVGRLVRDAGQFLDFTDRDNRESVKMFQNTVSISGSAAKSICNHLAMLFA</sequence>